<gene>
    <name evidence="1" type="ORF">Vadar_023809</name>
</gene>
<evidence type="ECO:0000313" key="2">
    <source>
        <dbReference type="Proteomes" id="UP000828048"/>
    </source>
</evidence>
<name>A0ACB7ZDU6_9ERIC</name>
<reference evidence="1 2" key="1">
    <citation type="journal article" date="2021" name="Hortic Res">
        <title>High-quality reference genome and annotation aids understanding of berry development for evergreen blueberry (Vaccinium darrowii).</title>
        <authorList>
            <person name="Yu J."/>
            <person name="Hulse-Kemp A.M."/>
            <person name="Babiker E."/>
            <person name="Staton M."/>
        </authorList>
    </citation>
    <scope>NUCLEOTIDE SEQUENCE [LARGE SCALE GENOMIC DNA]</scope>
    <source>
        <strain evidence="2">cv. NJ 8807/NJ 8810</strain>
        <tissue evidence="1">Young leaf</tissue>
    </source>
</reference>
<sequence length="207" mass="23291">MVEGDRNIAFFHAKVTQRRRKNAIAGIQDANGLWCDSQEQIAKEVVQYYQGLFQSDGADQVSEVVDTIKARVNYQMNQSLTRPVSYPEIQQALFDIDPNKAPGSDGMTAGFYQWYWDVVGADVVGAVQQLFHTGHMLRSWNHTQLVLIPKVKTPLQEGFSSLLKFKEEHGSLKGVRICRNGPVISHLLFADDSLVFCKASKEESEEV</sequence>
<organism evidence="1 2">
    <name type="scientific">Vaccinium darrowii</name>
    <dbReference type="NCBI Taxonomy" id="229202"/>
    <lineage>
        <taxon>Eukaryota</taxon>
        <taxon>Viridiplantae</taxon>
        <taxon>Streptophyta</taxon>
        <taxon>Embryophyta</taxon>
        <taxon>Tracheophyta</taxon>
        <taxon>Spermatophyta</taxon>
        <taxon>Magnoliopsida</taxon>
        <taxon>eudicotyledons</taxon>
        <taxon>Gunneridae</taxon>
        <taxon>Pentapetalae</taxon>
        <taxon>asterids</taxon>
        <taxon>Ericales</taxon>
        <taxon>Ericaceae</taxon>
        <taxon>Vaccinioideae</taxon>
        <taxon>Vaccinieae</taxon>
        <taxon>Vaccinium</taxon>
    </lineage>
</organism>
<protein>
    <submittedName>
        <fullName evidence="1">Uncharacterized protein</fullName>
    </submittedName>
</protein>
<proteinExistence type="predicted"/>
<keyword evidence="2" id="KW-1185">Reference proteome</keyword>
<accession>A0ACB7ZDU6</accession>
<dbReference type="Proteomes" id="UP000828048">
    <property type="component" value="Chromosome 12"/>
</dbReference>
<comment type="caution">
    <text evidence="1">The sequence shown here is derived from an EMBL/GenBank/DDBJ whole genome shotgun (WGS) entry which is preliminary data.</text>
</comment>
<evidence type="ECO:0000313" key="1">
    <source>
        <dbReference type="EMBL" id="KAH7863936.1"/>
    </source>
</evidence>
<dbReference type="EMBL" id="CM037162">
    <property type="protein sequence ID" value="KAH7863936.1"/>
    <property type="molecule type" value="Genomic_DNA"/>
</dbReference>